<comment type="caution">
    <text evidence="2">The sequence shown here is derived from an EMBL/GenBank/DDBJ whole genome shotgun (WGS) entry which is preliminary data.</text>
</comment>
<proteinExistence type="predicted"/>
<organism evidence="2 3">
    <name type="scientific">Clostridium omnivorum</name>
    <dbReference type="NCBI Taxonomy" id="1604902"/>
    <lineage>
        <taxon>Bacteria</taxon>
        <taxon>Bacillati</taxon>
        <taxon>Bacillota</taxon>
        <taxon>Clostridia</taxon>
        <taxon>Eubacteriales</taxon>
        <taxon>Clostridiaceae</taxon>
        <taxon>Clostridium</taxon>
    </lineage>
</organism>
<dbReference type="EMBL" id="BRXR01000001">
    <property type="protein sequence ID" value="GLC31706.1"/>
    <property type="molecule type" value="Genomic_DNA"/>
</dbReference>
<feature type="domain" description="N-acetyltransferase" evidence="1">
    <location>
        <begin position="9"/>
        <end position="42"/>
    </location>
</feature>
<evidence type="ECO:0000313" key="3">
    <source>
        <dbReference type="Proteomes" id="UP001208567"/>
    </source>
</evidence>
<accession>A0ABQ5N911</accession>
<dbReference type="Proteomes" id="UP001208567">
    <property type="component" value="Unassembled WGS sequence"/>
</dbReference>
<protein>
    <recommendedName>
        <fullName evidence="1">N-acetyltransferase domain-containing protein</fullName>
    </recommendedName>
</protein>
<name>A0ABQ5N911_9CLOT</name>
<dbReference type="Gene3D" id="3.40.630.30">
    <property type="match status" value="1"/>
</dbReference>
<dbReference type="InterPro" id="IPR000182">
    <property type="entry name" value="GNAT_dom"/>
</dbReference>
<evidence type="ECO:0000259" key="1">
    <source>
        <dbReference type="Pfam" id="PF13302"/>
    </source>
</evidence>
<dbReference type="SUPFAM" id="SSF55729">
    <property type="entry name" value="Acyl-CoA N-acyltransferases (Nat)"/>
    <property type="match status" value="1"/>
</dbReference>
<sequence length="68" mass="8160">MWEGELGWIMRFAQDELNLKRLVAIAYPDNKRSCNVIEKLGFIYKGEQEHFNVNFSYYELELSKIKEN</sequence>
<keyword evidence="3" id="KW-1185">Reference proteome</keyword>
<dbReference type="InterPro" id="IPR016181">
    <property type="entry name" value="Acyl_CoA_acyltransferase"/>
</dbReference>
<evidence type="ECO:0000313" key="2">
    <source>
        <dbReference type="EMBL" id="GLC31706.1"/>
    </source>
</evidence>
<gene>
    <name evidence="2" type="ORF">bsdE14_31160</name>
</gene>
<dbReference type="Pfam" id="PF13302">
    <property type="entry name" value="Acetyltransf_3"/>
    <property type="match status" value="1"/>
</dbReference>
<reference evidence="2 3" key="1">
    <citation type="journal article" date="2024" name="Int. J. Syst. Evol. Microbiol.">
        <title>Clostridium omnivorum sp. nov., isolated from anoxic soil under the treatment of reductive soil disinfestation.</title>
        <authorList>
            <person name="Ueki A."/>
            <person name="Tonouchi A."/>
            <person name="Kaku N."/>
            <person name="Honma S."/>
            <person name="Ueki K."/>
        </authorList>
    </citation>
    <scope>NUCLEOTIDE SEQUENCE [LARGE SCALE GENOMIC DNA]</scope>
    <source>
        <strain evidence="2 3">E14</strain>
    </source>
</reference>